<protein>
    <submittedName>
        <fullName evidence="2">Cytochrome c oxidase assembly factor 4 homolog, mitochondrial</fullName>
    </submittedName>
</protein>
<dbReference type="RefSeq" id="XP_028030841.1">
    <property type="nucleotide sequence ID" value="XM_028175040.1"/>
</dbReference>
<dbReference type="GO" id="GO:0033617">
    <property type="term" value="P:mitochondrial respiratory chain complex IV assembly"/>
    <property type="evidence" value="ECO:0007669"/>
    <property type="project" value="InterPro"/>
</dbReference>
<dbReference type="GeneID" id="114243522"/>
<gene>
    <name evidence="2" type="primary">LOC114243522</name>
</gene>
<evidence type="ECO:0000313" key="1">
    <source>
        <dbReference type="Proteomes" id="UP000504629"/>
    </source>
</evidence>
<dbReference type="GO" id="GO:0005758">
    <property type="term" value="C:mitochondrial intermembrane space"/>
    <property type="evidence" value="ECO:0007669"/>
    <property type="project" value="InterPro"/>
</dbReference>
<reference evidence="2" key="1">
    <citation type="submission" date="2025-08" db="UniProtKB">
        <authorList>
            <consortium name="RefSeq"/>
        </authorList>
    </citation>
    <scope>IDENTIFICATION</scope>
    <source>
        <tissue evidence="2">Silk gland</tissue>
    </source>
</reference>
<dbReference type="AlphaFoldDB" id="A0A6J2JMC9"/>
<dbReference type="PANTHER" id="PTHR13639:SF2">
    <property type="entry name" value="CYTOCHROME C OXIDASE ASSEMBLY FACTOR 4 HOMOLOG, MITOCHONDRIAL"/>
    <property type="match status" value="1"/>
</dbReference>
<dbReference type="PANTHER" id="PTHR13639">
    <property type="entry name" value="CYTOCHROME C OXIDASE ASSEMBLY FACTOR 4 HOMOLOG, MITOCHONDRIAL"/>
    <property type="match status" value="1"/>
</dbReference>
<dbReference type="InterPro" id="IPR039870">
    <property type="entry name" value="Coa4-like"/>
</dbReference>
<dbReference type="KEGG" id="bman:114243522"/>
<evidence type="ECO:0000313" key="2">
    <source>
        <dbReference type="RefSeq" id="XP_028030841.1"/>
    </source>
</evidence>
<keyword evidence="1" id="KW-1185">Reference proteome</keyword>
<proteinExistence type="predicted"/>
<organism evidence="1 2">
    <name type="scientific">Bombyx mandarina</name>
    <name type="common">Wild silk moth</name>
    <name type="synonym">Wild silkworm</name>
    <dbReference type="NCBI Taxonomy" id="7092"/>
    <lineage>
        <taxon>Eukaryota</taxon>
        <taxon>Metazoa</taxon>
        <taxon>Ecdysozoa</taxon>
        <taxon>Arthropoda</taxon>
        <taxon>Hexapoda</taxon>
        <taxon>Insecta</taxon>
        <taxon>Pterygota</taxon>
        <taxon>Neoptera</taxon>
        <taxon>Endopterygota</taxon>
        <taxon>Lepidoptera</taxon>
        <taxon>Glossata</taxon>
        <taxon>Ditrysia</taxon>
        <taxon>Bombycoidea</taxon>
        <taxon>Bombycidae</taxon>
        <taxon>Bombycinae</taxon>
        <taxon>Bombyx</taxon>
    </lineage>
</organism>
<dbReference type="Proteomes" id="UP000504629">
    <property type="component" value="Unplaced"/>
</dbReference>
<dbReference type="OrthoDB" id="5586401at2759"/>
<accession>A0A6J2JMC9</accession>
<name>A0A6J2JMC9_BOMMA</name>
<sequence>MTIKPREQIGSDDDPVEGMLKKTGCLELHYKVQECIAETKDWRKCQTAVNNFRDCINKHKQEEINKNKH</sequence>